<dbReference type="EC" id="3.1.4.46" evidence="2"/>
<dbReference type="AlphaFoldDB" id="A0A857JMA3"/>
<dbReference type="PANTHER" id="PTHR46211:SF1">
    <property type="entry name" value="GLYCEROPHOSPHODIESTER PHOSPHODIESTERASE, CYTOPLASMIC"/>
    <property type="match status" value="1"/>
</dbReference>
<proteinExistence type="predicted"/>
<protein>
    <submittedName>
        <fullName evidence="2">Glycerophosphodiester phosphodiesterase</fullName>
        <ecNumber evidence="2">3.1.4.46</ecNumber>
    </submittedName>
</protein>
<gene>
    <name evidence="2" type="ORF">FX988_03454</name>
</gene>
<feature type="domain" description="GP-PDE" evidence="1">
    <location>
        <begin position="1"/>
        <end position="228"/>
    </location>
</feature>
<dbReference type="InterPro" id="IPR030395">
    <property type="entry name" value="GP_PDE_dom"/>
</dbReference>
<accession>A0A857JMA3</accession>
<name>A0A857JMA3_9ALTE</name>
<dbReference type="EMBL" id="CP047656">
    <property type="protein sequence ID" value="QHJ13195.1"/>
    <property type="molecule type" value="Genomic_DNA"/>
</dbReference>
<dbReference type="PROSITE" id="PS51704">
    <property type="entry name" value="GP_PDE"/>
    <property type="match status" value="1"/>
</dbReference>
<dbReference type="GO" id="GO:0008889">
    <property type="term" value="F:glycerophosphodiester phosphodiesterase activity"/>
    <property type="evidence" value="ECO:0007669"/>
    <property type="project" value="UniProtKB-EC"/>
</dbReference>
<dbReference type="Proteomes" id="UP000464524">
    <property type="component" value="Chromosome"/>
</dbReference>
<keyword evidence="3" id="KW-1185">Reference proteome</keyword>
<dbReference type="GO" id="GO:0006629">
    <property type="term" value="P:lipid metabolic process"/>
    <property type="evidence" value="ECO:0007669"/>
    <property type="project" value="InterPro"/>
</dbReference>
<sequence length="230" mass="25376">MLVFAHRGASADAPENTLLAIKTALDQGCDGIEIDVHQHGNELLVIHDQWLHRTTNGTGQLKDHSFKALQQLNAGLDERIPTLWQVMEIIAGRCLLNIEIKGVSDVQLVLDNIENAIHELSFTLDHFIVSSFDHHLLRSIKAHNPDLKIGALTASKPIEYAAFAQALNAYSVNADVSFVDEAFVLDAKQRGLKFFVYTVDQPADLRKLADWQVDGVFSNGPGKAKVFLAS</sequence>
<dbReference type="KEGG" id="pmes:FX988_03454"/>
<dbReference type="RefSeq" id="WP_160181309.1">
    <property type="nucleotide sequence ID" value="NZ_CP047656.1"/>
</dbReference>
<evidence type="ECO:0000259" key="1">
    <source>
        <dbReference type="PROSITE" id="PS51704"/>
    </source>
</evidence>
<evidence type="ECO:0000313" key="3">
    <source>
        <dbReference type="Proteomes" id="UP000464524"/>
    </source>
</evidence>
<dbReference type="Gene3D" id="3.20.20.190">
    <property type="entry name" value="Phosphatidylinositol (PI) phosphodiesterase"/>
    <property type="match status" value="1"/>
</dbReference>
<keyword evidence="2" id="KW-0378">Hydrolase</keyword>
<dbReference type="SUPFAM" id="SSF51695">
    <property type="entry name" value="PLC-like phosphodiesterases"/>
    <property type="match status" value="1"/>
</dbReference>
<evidence type="ECO:0000313" key="2">
    <source>
        <dbReference type="EMBL" id="QHJ13195.1"/>
    </source>
</evidence>
<organism evidence="2 3">
    <name type="scientific">Paraglaciecola mesophila</name>
    <dbReference type="NCBI Taxonomy" id="197222"/>
    <lineage>
        <taxon>Bacteria</taxon>
        <taxon>Pseudomonadati</taxon>
        <taxon>Pseudomonadota</taxon>
        <taxon>Gammaproteobacteria</taxon>
        <taxon>Alteromonadales</taxon>
        <taxon>Alteromonadaceae</taxon>
        <taxon>Paraglaciecola</taxon>
    </lineage>
</organism>
<dbReference type="InterPro" id="IPR017946">
    <property type="entry name" value="PLC-like_Pdiesterase_TIM-brl"/>
</dbReference>
<dbReference type="PANTHER" id="PTHR46211">
    <property type="entry name" value="GLYCEROPHOSPHORYL DIESTER PHOSPHODIESTERASE"/>
    <property type="match status" value="1"/>
</dbReference>
<dbReference type="Pfam" id="PF03009">
    <property type="entry name" value="GDPD"/>
    <property type="match status" value="1"/>
</dbReference>
<reference evidence="2 3" key="1">
    <citation type="submission" date="2019-12" db="EMBL/GenBank/DDBJ databases">
        <title>Genome sequencing and assembly of endphytes of Porphyra tenera.</title>
        <authorList>
            <person name="Park J.M."/>
            <person name="Shin R."/>
            <person name="Jo S.H."/>
        </authorList>
    </citation>
    <scope>NUCLEOTIDE SEQUENCE [LARGE SCALE GENOMIC DNA]</scope>
    <source>
        <strain evidence="2 3">GPM4</strain>
    </source>
</reference>
<dbReference type="OrthoDB" id="9795622at2"/>